<dbReference type="SUPFAM" id="SSF53474">
    <property type="entry name" value="alpha/beta-Hydrolases"/>
    <property type="match status" value="1"/>
</dbReference>
<evidence type="ECO:0000256" key="1">
    <source>
        <dbReference type="ARBA" id="ARBA00010515"/>
    </source>
</evidence>
<proteinExistence type="inferred from homology"/>
<comment type="similarity">
    <text evidence="1">Belongs to the 'GDXG' lipolytic enzyme family.</text>
</comment>
<keyword evidence="6" id="KW-1185">Reference proteome</keyword>
<reference evidence="6" key="1">
    <citation type="journal article" date="2019" name="Int. J. Syst. Evol. Microbiol.">
        <title>The Global Catalogue of Microorganisms (GCM) 10K type strain sequencing project: providing services to taxonomists for standard genome sequencing and annotation.</title>
        <authorList>
            <consortium name="The Broad Institute Genomics Platform"/>
            <consortium name="The Broad Institute Genome Sequencing Center for Infectious Disease"/>
            <person name="Wu L."/>
            <person name="Ma J."/>
        </authorList>
    </citation>
    <scope>NUCLEOTIDE SEQUENCE [LARGE SCALE GENOMIC DNA]</scope>
    <source>
        <strain evidence="6">JCM 18055</strain>
    </source>
</reference>
<name>A0ABP8X9D2_9PSEU</name>
<accession>A0ABP8X9D2</accession>
<dbReference type="InterPro" id="IPR050300">
    <property type="entry name" value="GDXG_lipolytic_enzyme"/>
</dbReference>
<dbReference type="GO" id="GO:0016787">
    <property type="term" value="F:hydrolase activity"/>
    <property type="evidence" value="ECO:0007669"/>
    <property type="project" value="UniProtKB-KW"/>
</dbReference>
<evidence type="ECO:0000313" key="6">
    <source>
        <dbReference type="Proteomes" id="UP001500325"/>
    </source>
</evidence>
<dbReference type="InterPro" id="IPR013094">
    <property type="entry name" value="AB_hydrolase_3"/>
</dbReference>
<dbReference type="Gene3D" id="3.40.50.1820">
    <property type="entry name" value="alpha/beta hydrolase"/>
    <property type="match status" value="1"/>
</dbReference>
<dbReference type="InterPro" id="IPR033140">
    <property type="entry name" value="Lipase_GDXG_put_SER_AS"/>
</dbReference>
<evidence type="ECO:0000256" key="3">
    <source>
        <dbReference type="PROSITE-ProRule" id="PRU10038"/>
    </source>
</evidence>
<dbReference type="InterPro" id="IPR029058">
    <property type="entry name" value="AB_hydrolase_fold"/>
</dbReference>
<comment type="caution">
    <text evidence="5">The sequence shown here is derived from an EMBL/GenBank/DDBJ whole genome shotgun (WGS) entry which is preliminary data.</text>
</comment>
<protein>
    <submittedName>
        <fullName evidence="5">Alpha/beta hydrolase</fullName>
    </submittedName>
</protein>
<dbReference type="PANTHER" id="PTHR48081">
    <property type="entry name" value="AB HYDROLASE SUPERFAMILY PROTEIN C4A8.06C"/>
    <property type="match status" value="1"/>
</dbReference>
<feature type="active site" evidence="3">
    <location>
        <position position="157"/>
    </location>
</feature>
<dbReference type="EMBL" id="BAABIC010000017">
    <property type="protein sequence ID" value="GAA4702272.1"/>
    <property type="molecule type" value="Genomic_DNA"/>
</dbReference>
<keyword evidence="2 5" id="KW-0378">Hydrolase</keyword>
<gene>
    <name evidence="5" type="ORF">GCM10023215_46840</name>
</gene>
<dbReference type="PROSITE" id="PS01174">
    <property type="entry name" value="LIPASE_GDXG_SER"/>
    <property type="match status" value="1"/>
</dbReference>
<dbReference type="PANTHER" id="PTHR48081:SF8">
    <property type="entry name" value="ALPHA_BETA HYDROLASE FOLD-3 DOMAIN-CONTAINING PROTEIN-RELATED"/>
    <property type="match status" value="1"/>
</dbReference>
<dbReference type="Pfam" id="PF07859">
    <property type="entry name" value="Abhydrolase_3"/>
    <property type="match status" value="1"/>
</dbReference>
<sequence>MVLDAQAETWLKGLADSGLPPLNEMPVDQARATYEAVVADCGLQPEPVADIVDKTIPGPAGDMPVRIYTPDGHGLFPIVVYFHGGGWVLGSLEVVHGPCTVIANRAHAVVVSVDYRLAPEHPFPAAVEDCYAATRWVADNAALLNGDVERIAVAGDSAGGTLAAVVALMARDQGYPSLTYQLLIYPATDVRYDTASYAANGQDYFLTTDLMKWFHRHYLPSEDQAEDWRASPLRATDLSGLPPAHVITAEFDVLRDEGEAYAARLQEAGLQATVQRYEGQIHAFTANLAGVMDNGRQSIEDGARKLRQALRLGWQPRVWL</sequence>
<evidence type="ECO:0000313" key="5">
    <source>
        <dbReference type="EMBL" id="GAA4702272.1"/>
    </source>
</evidence>
<organism evidence="5 6">
    <name type="scientific">Pseudonocardia yuanmonensis</name>
    <dbReference type="NCBI Taxonomy" id="1095914"/>
    <lineage>
        <taxon>Bacteria</taxon>
        <taxon>Bacillati</taxon>
        <taxon>Actinomycetota</taxon>
        <taxon>Actinomycetes</taxon>
        <taxon>Pseudonocardiales</taxon>
        <taxon>Pseudonocardiaceae</taxon>
        <taxon>Pseudonocardia</taxon>
    </lineage>
</organism>
<evidence type="ECO:0000259" key="4">
    <source>
        <dbReference type="Pfam" id="PF07859"/>
    </source>
</evidence>
<dbReference type="Proteomes" id="UP001500325">
    <property type="component" value="Unassembled WGS sequence"/>
</dbReference>
<evidence type="ECO:0000256" key="2">
    <source>
        <dbReference type="ARBA" id="ARBA00022801"/>
    </source>
</evidence>
<dbReference type="RefSeq" id="WP_345382878.1">
    <property type="nucleotide sequence ID" value="NZ_BAABIC010000017.1"/>
</dbReference>
<feature type="domain" description="Alpha/beta hydrolase fold-3" evidence="4">
    <location>
        <begin position="79"/>
        <end position="285"/>
    </location>
</feature>